<organism evidence="1 2">
    <name type="scientific">Cichorium intybus</name>
    <name type="common">Chicory</name>
    <dbReference type="NCBI Taxonomy" id="13427"/>
    <lineage>
        <taxon>Eukaryota</taxon>
        <taxon>Viridiplantae</taxon>
        <taxon>Streptophyta</taxon>
        <taxon>Embryophyta</taxon>
        <taxon>Tracheophyta</taxon>
        <taxon>Spermatophyta</taxon>
        <taxon>Magnoliopsida</taxon>
        <taxon>eudicotyledons</taxon>
        <taxon>Gunneridae</taxon>
        <taxon>Pentapetalae</taxon>
        <taxon>asterids</taxon>
        <taxon>campanulids</taxon>
        <taxon>Asterales</taxon>
        <taxon>Asteraceae</taxon>
        <taxon>Cichorioideae</taxon>
        <taxon>Cichorieae</taxon>
        <taxon>Cichoriinae</taxon>
        <taxon>Cichorium</taxon>
    </lineage>
</organism>
<keyword evidence="2" id="KW-1185">Reference proteome</keyword>
<evidence type="ECO:0000313" key="2">
    <source>
        <dbReference type="Proteomes" id="UP001055811"/>
    </source>
</evidence>
<reference evidence="1 2" key="2">
    <citation type="journal article" date="2022" name="Mol. Ecol. Resour.">
        <title>The genomes of chicory, endive, great burdock and yacon provide insights into Asteraceae paleo-polyploidization history and plant inulin production.</title>
        <authorList>
            <person name="Fan W."/>
            <person name="Wang S."/>
            <person name="Wang H."/>
            <person name="Wang A."/>
            <person name="Jiang F."/>
            <person name="Liu H."/>
            <person name="Zhao H."/>
            <person name="Xu D."/>
            <person name="Zhang Y."/>
        </authorList>
    </citation>
    <scope>NUCLEOTIDE SEQUENCE [LARGE SCALE GENOMIC DNA]</scope>
    <source>
        <strain evidence="2">cv. Punajuju</strain>
        <tissue evidence="1">Leaves</tissue>
    </source>
</reference>
<protein>
    <submittedName>
        <fullName evidence="1">Uncharacterized protein</fullName>
    </submittedName>
</protein>
<dbReference type="Proteomes" id="UP001055811">
    <property type="component" value="Linkage Group LG01"/>
</dbReference>
<gene>
    <name evidence="1" type="ORF">L2E82_01396</name>
</gene>
<reference evidence="2" key="1">
    <citation type="journal article" date="2022" name="Mol. Ecol. Resour.">
        <title>The genomes of chicory, endive, great burdock and yacon provide insights into Asteraceae palaeo-polyploidization history and plant inulin production.</title>
        <authorList>
            <person name="Fan W."/>
            <person name="Wang S."/>
            <person name="Wang H."/>
            <person name="Wang A."/>
            <person name="Jiang F."/>
            <person name="Liu H."/>
            <person name="Zhao H."/>
            <person name="Xu D."/>
            <person name="Zhang Y."/>
        </authorList>
    </citation>
    <scope>NUCLEOTIDE SEQUENCE [LARGE SCALE GENOMIC DNA]</scope>
    <source>
        <strain evidence="2">cv. Punajuju</strain>
    </source>
</reference>
<name>A0ACB9GYS3_CICIN</name>
<dbReference type="EMBL" id="CM042009">
    <property type="protein sequence ID" value="KAI3788624.1"/>
    <property type="molecule type" value="Genomic_DNA"/>
</dbReference>
<comment type="caution">
    <text evidence="1">The sequence shown here is derived from an EMBL/GenBank/DDBJ whole genome shotgun (WGS) entry which is preliminary data.</text>
</comment>
<accession>A0ACB9GYS3</accession>
<sequence length="106" mass="11578">MHRFLSHSLMDTQGGLLGSIKIVVLPIAIAMASSEMKASFFPYRKFPTCPDFLGVSCHHCGAVLKREILIPNLSGKVVTIRRGGSSAVPPKEVLMWLDKKPDDSVV</sequence>
<proteinExistence type="predicted"/>
<evidence type="ECO:0000313" key="1">
    <source>
        <dbReference type="EMBL" id="KAI3788624.1"/>
    </source>
</evidence>